<dbReference type="EMBL" id="JAUSWH010000018">
    <property type="protein sequence ID" value="MDQ0457809.1"/>
    <property type="molecule type" value="Genomic_DNA"/>
</dbReference>
<dbReference type="InterPro" id="IPR050266">
    <property type="entry name" value="AB_hydrolase_sf"/>
</dbReference>
<dbReference type="InterPro" id="IPR000073">
    <property type="entry name" value="AB_hydrolase_1"/>
</dbReference>
<dbReference type="EC" id="3.1.1.24" evidence="2"/>
<dbReference type="PANTHER" id="PTHR43798:SF33">
    <property type="entry name" value="HYDROLASE, PUTATIVE (AFU_ORTHOLOGUE AFUA_2G14860)-RELATED"/>
    <property type="match status" value="1"/>
</dbReference>
<keyword evidence="2" id="KW-0378">Hydrolase</keyword>
<dbReference type="InterPro" id="IPR029058">
    <property type="entry name" value="AB_hydrolase_fold"/>
</dbReference>
<dbReference type="Proteomes" id="UP001235269">
    <property type="component" value="Unassembled WGS sequence"/>
</dbReference>
<dbReference type="PANTHER" id="PTHR43798">
    <property type="entry name" value="MONOACYLGLYCEROL LIPASE"/>
    <property type="match status" value="1"/>
</dbReference>
<evidence type="ECO:0000313" key="2">
    <source>
        <dbReference type="EMBL" id="MDQ0457809.1"/>
    </source>
</evidence>
<evidence type="ECO:0000259" key="1">
    <source>
        <dbReference type="Pfam" id="PF12697"/>
    </source>
</evidence>
<sequence length="265" mass="28858">MDFARINGVTLHYRSVGNDSHRPLIVFINSLGTDFRIWDPVIAELGEDYAYLLHDKRGHGLSDLGEAPYSIDDHVDDLIGLLEKVATRPVILWGLSVGGLIAQGLYAKRPDLVRAIVLSNTAHRIGTAEMWNTRIAKIEADGLASLLEPIMERWFTPAFRRVDNPVYAGCCTMLLRQSAAGYNGTCAAIRDADFTEAARRIAVPVLCVAGDGDGSTPVELVKSTADLIPGSQFAVIEACAHIPCIEQPAAYAARVRTFLKTLPET</sequence>
<gene>
    <name evidence="2" type="ORF">QO005_004167</name>
</gene>
<comment type="caution">
    <text evidence="2">The sequence shown here is derived from an EMBL/GenBank/DDBJ whole genome shotgun (WGS) entry which is preliminary data.</text>
</comment>
<dbReference type="Pfam" id="PF12697">
    <property type="entry name" value="Abhydrolase_6"/>
    <property type="match status" value="1"/>
</dbReference>
<reference evidence="2 3" key="1">
    <citation type="submission" date="2023-07" db="EMBL/GenBank/DDBJ databases">
        <title>Genomic Encyclopedia of Type Strains, Phase IV (KMG-IV): sequencing the most valuable type-strain genomes for metagenomic binning, comparative biology and taxonomic classification.</title>
        <authorList>
            <person name="Goeker M."/>
        </authorList>
    </citation>
    <scope>NUCLEOTIDE SEQUENCE [LARGE SCALE GENOMIC DNA]</scope>
    <source>
        <strain evidence="2 3">DSM 100301</strain>
    </source>
</reference>
<dbReference type="SUPFAM" id="SSF53474">
    <property type="entry name" value="alpha/beta-Hydrolases"/>
    <property type="match status" value="1"/>
</dbReference>
<accession>A0ABU0IKT8</accession>
<organism evidence="2 3">
    <name type="scientific">Rhizobium paknamense</name>
    <dbReference type="NCBI Taxonomy" id="1206817"/>
    <lineage>
        <taxon>Bacteria</taxon>
        <taxon>Pseudomonadati</taxon>
        <taxon>Pseudomonadota</taxon>
        <taxon>Alphaproteobacteria</taxon>
        <taxon>Hyphomicrobiales</taxon>
        <taxon>Rhizobiaceae</taxon>
        <taxon>Rhizobium/Agrobacterium group</taxon>
        <taxon>Rhizobium</taxon>
    </lineage>
</organism>
<evidence type="ECO:0000313" key="3">
    <source>
        <dbReference type="Proteomes" id="UP001235269"/>
    </source>
</evidence>
<dbReference type="Gene3D" id="3.40.50.1820">
    <property type="entry name" value="alpha/beta hydrolase"/>
    <property type="match status" value="1"/>
</dbReference>
<name>A0ABU0IKT8_9HYPH</name>
<dbReference type="NCBIfam" id="TIGR02427">
    <property type="entry name" value="protocat_pcaD"/>
    <property type="match status" value="1"/>
</dbReference>
<keyword evidence="3" id="KW-1185">Reference proteome</keyword>
<protein>
    <submittedName>
        <fullName evidence="2">3-oxoadipate enol-lactonase</fullName>
        <ecNumber evidence="2">3.1.1.24</ecNumber>
    </submittedName>
</protein>
<dbReference type="RefSeq" id="WP_307159910.1">
    <property type="nucleotide sequence ID" value="NZ_JAUSWH010000018.1"/>
</dbReference>
<proteinExistence type="predicted"/>
<dbReference type="GO" id="GO:0047570">
    <property type="term" value="F:3-oxoadipate enol-lactonase activity"/>
    <property type="evidence" value="ECO:0007669"/>
    <property type="project" value="UniProtKB-EC"/>
</dbReference>
<feature type="domain" description="AB hydrolase-1" evidence="1">
    <location>
        <begin position="25"/>
        <end position="253"/>
    </location>
</feature>
<dbReference type="InterPro" id="IPR026968">
    <property type="entry name" value="PcaD/CatD"/>
</dbReference>